<protein>
    <recommendedName>
        <fullName evidence="5">DUF1648 domain-containing protein</fullName>
    </recommendedName>
</protein>
<accession>A0A0W8IA78</accession>
<evidence type="ECO:0008006" key="5">
    <source>
        <dbReference type="Google" id="ProtNLM"/>
    </source>
</evidence>
<keyword evidence="1" id="KW-1133">Transmembrane helix</keyword>
<organism evidence="3 4">
    <name type="scientific">Serinicoccus chungangensis</name>
    <dbReference type="NCBI Taxonomy" id="767452"/>
    <lineage>
        <taxon>Bacteria</taxon>
        <taxon>Bacillati</taxon>
        <taxon>Actinomycetota</taxon>
        <taxon>Actinomycetes</taxon>
        <taxon>Micrococcales</taxon>
        <taxon>Ornithinimicrobiaceae</taxon>
        <taxon>Serinicoccus</taxon>
    </lineage>
</organism>
<evidence type="ECO:0000256" key="2">
    <source>
        <dbReference type="SAM" id="SignalP"/>
    </source>
</evidence>
<feature type="transmembrane region" description="Helical" evidence="1">
    <location>
        <begin position="46"/>
        <end position="68"/>
    </location>
</feature>
<dbReference type="OrthoDB" id="4303577at2"/>
<feature type="signal peptide" evidence="2">
    <location>
        <begin position="1"/>
        <end position="22"/>
    </location>
</feature>
<keyword evidence="1" id="KW-0812">Transmembrane</keyword>
<evidence type="ECO:0000313" key="3">
    <source>
        <dbReference type="EMBL" id="KUG56812.1"/>
    </source>
</evidence>
<dbReference type="RefSeq" id="WP_058890558.1">
    <property type="nucleotide sequence ID" value="NZ_LQBL01000011.1"/>
</dbReference>
<sequence length="331" mass="34246">MRRTLAGLWAILPLAALLLALAAVPPPDRVPTHWSGRVPVGFASGPGFVAGVLATVVVCTVLAAVASVARRLVPPSWGRWVLTALAALSWGAVLLYLVTAWRVGVDGPEGVREGWPLLAVLGALVAGAVGYAVHGRWVPSAAELADLVPERSRVQPVRGRAVQPVQPWSSDVSSRTLRVLAVGLLVVFAAVAGVLLAADEGVLLLAVVLVTGLGAGGLALLWSAVTVEVDEDGLRVRSRVLRVPVARVRADQVAGAEVQDLDPMRWGGIGLRALPDRTAYIVDAGGPGLVVYLRTGRRVALQITEGDQAARAGARTLLRAAGQRAGAGSAS</sequence>
<keyword evidence="4" id="KW-1185">Reference proteome</keyword>
<reference evidence="3 4" key="1">
    <citation type="submission" date="2015-12" db="EMBL/GenBank/DDBJ databases">
        <title>Serinicoccus chungangenesis strain CD08_5 genome sequencing and assembly.</title>
        <authorList>
            <person name="Chander A.M."/>
            <person name="Kaur G."/>
            <person name="Nair G.R."/>
            <person name="Dhawan D.K."/>
            <person name="Kochhar R.K."/>
            <person name="Mayilraj S."/>
            <person name="Bhadada S.K."/>
        </authorList>
    </citation>
    <scope>NUCLEOTIDE SEQUENCE [LARGE SCALE GENOMIC DNA]</scope>
    <source>
        <strain evidence="3 4">CD08_5</strain>
    </source>
</reference>
<feature type="transmembrane region" description="Helical" evidence="1">
    <location>
        <begin position="115"/>
        <end position="133"/>
    </location>
</feature>
<evidence type="ECO:0000313" key="4">
    <source>
        <dbReference type="Proteomes" id="UP000054837"/>
    </source>
</evidence>
<name>A0A0W8IA78_9MICO</name>
<dbReference type="EMBL" id="LQBL01000011">
    <property type="protein sequence ID" value="KUG56812.1"/>
    <property type="molecule type" value="Genomic_DNA"/>
</dbReference>
<dbReference type="Proteomes" id="UP000054837">
    <property type="component" value="Unassembled WGS sequence"/>
</dbReference>
<feature type="chain" id="PRO_5006944157" description="DUF1648 domain-containing protein" evidence="2">
    <location>
        <begin position="23"/>
        <end position="331"/>
    </location>
</feature>
<feature type="transmembrane region" description="Helical" evidence="1">
    <location>
        <begin position="80"/>
        <end position="103"/>
    </location>
</feature>
<evidence type="ECO:0000256" key="1">
    <source>
        <dbReference type="SAM" id="Phobius"/>
    </source>
</evidence>
<keyword evidence="2" id="KW-0732">Signal</keyword>
<dbReference type="AlphaFoldDB" id="A0A0W8IA78"/>
<proteinExistence type="predicted"/>
<gene>
    <name evidence="3" type="ORF">AVL62_11795</name>
</gene>
<comment type="caution">
    <text evidence="3">The sequence shown here is derived from an EMBL/GenBank/DDBJ whole genome shotgun (WGS) entry which is preliminary data.</text>
</comment>
<keyword evidence="1" id="KW-0472">Membrane</keyword>
<feature type="transmembrane region" description="Helical" evidence="1">
    <location>
        <begin position="204"/>
        <end position="229"/>
    </location>
</feature>
<feature type="transmembrane region" description="Helical" evidence="1">
    <location>
        <begin position="179"/>
        <end position="198"/>
    </location>
</feature>